<dbReference type="HOGENOM" id="CLU_2720000_0_0_5"/>
<proteinExistence type="predicted"/>
<reference evidence="2" key="1">
    <citation type="journal article" date="2014" name="Stand. Genomic Sci.">
        <title>Genome sequence of the exopolysaccharide-producing Salipiger mucosus type strain (DSM 16094(T)), a moderately halophilic member of the Roseobacter clade.</title>
        <authorList>
            <person name="Riedel T."/>
            <person name="Spring S."/>
            <person name="Fiebig A."/>
            <person name="Petersen J."/>
            <person name="Kyrpides N.C."/>
            <person name="Goker M."/>
            <person name="Klenk H.P."/>
        </authorList>
    </citation>
    <scope>NUCLEOTIDE SEQUENCE [LARGE SCALE GENOMIC DNA]</scope>
    <source>
        <strain evidence="2">DSM 16094</strain>
    </source>
</reference>
<dbReference type="AlphaFoldDB" id="S9QEY1"/>
<dbReference type="Proteomes" id="UP000015347">
    <property type="component" value="Unassembled WGS sequence"/>
</dbReference>
<gene>
    <name evidence="1" type="ORF">Salmuc_03435</name>
</gene>
<dbReference type="EMBL" id="APVH01000042">
    <property type="protein sequence ID" value="EPX78098.1"/>
    <property type="molecule type" value="Genomic_DNA"/>
</dbReference>
<comment type="caution">
    <text evidence="1">The sequence shown here is derived from an EMBL/GenBank/DDBJ whole genome shotgun (WGS) entry which is preliminary data.</text>
</comment>
<evidence type="ECO:0000313" key="2">
    <source>
        <dbReference type="Proteomes" id="UP000015347"/>
    </source>
</evidence>
<keyword evidence="2" id="KW-1185">Reference proteome</keyword>
<protein>
    <submittedName>
        <fullName evidence="1">Uncharacterized protein</fullName>
    </submittedName>
</protein>
<dbReference type="OrthoDB" id="7869539at2"/>
<evidence type="ECO:0000313" key="1">
    <source>
        <dbReference type="EMBL" id="EPX78098.1"/>
    </source>
</evidence>
<accession>S9QEY1</accession>
<sequence>MSLKIRHLDETSALGTLDGALPFEIRRDGKTTTARIAGWVHTVQTHAASSAAGMRAAAYAVVARYRDAHRHA</sequence>
<dbReference type="RefSeq" id="WP_020042891.1">
    <property type="nucleotide sequence ID" value="NZ_KE557281.1"/>
</dbReference>
<organism evidence="1 2">
    <name type="scientific">Salipiger mucosus DSM 16094</name>
    <dbReference type="NCBI Taxonomy" id="1123237"/>
    <lineage>
        <taxon>Bacteria</taxon>
        <taxon>Pseudomonadati</taxon>
        <taxon>Pseudomonadota</taxon>
        <taxon>Alphaproteobacteria</taxon>
        <taxon>Rhodobacterales</taxon>
        <taxon>Roseobacteraceae</taxon>
        <taxon>Salipiger</taxon>
    </lineage>
</organism>
<name>S9QEY1_9RHOB</name>